<proteinExistence type="predicted"/>
<protein>
    <submittedName>
        <fullName evidence="2">Uncharacterized protein</fullName>
    </submittedName>
</protein>
<accession>A0A0F9HU29</accession>
<feature type="region of interest" description="Disordered" evidence="1">
    <location>
        <begin position="1"/>
        <end position="28"/>
    </location>
</feature>
<evidence type="ECO:0000256" key="1">
    <source>
        <dbReference type="SAM" id="MobiDB-lite"/>
    </source>
</evidence>
<gene>
    <name evidence="2" type="ORF">LCGC14_1957010</name>
</gene>
<comment type="caution">
    <text evidence="2">The sequence shown here is derived from an EMBL/GenBank/DDBJ whole genome shotgun (WGS) entry which is preliminary data.</text>
</comment>
<evidence type="ECO:0000313" key="2">
    <source>
        <dbReference type="EMBL" id="KKL85205.1"/>
    </source>
</evidence>
<feature type="compositionally biased region" description="Basic and acidic residues" evidence="1">
    <location>
        <begin position="14"/>
        <end position="28"/>
    </location>
</feature>
<reference evidence="2" key="1">
    <citation type="journal article" date="2015" name="Nature">
        <title>Complex archaea that bridge the gap between prokaryotes and eukaryotes.</title>
        <authorList>
            <person name="Spang A."/>
            <person name="Saw J.H."/>
            <person name="Jorgensen S.L."/>
            <person name="Zaremba-Niedzwiedzka K."/>
            <person name="Martijn J."/>
            <person name="Lind A.E."/>
            <person name="van Eijk R."/>
            <person name="Schleper C."/>
            <person name="Guy L."/>
            <person name="Ettema T.J."/>
        </authorList>
    </citation>
    <scope>NUCLEOTIDE SEQUENCE</scope>
</reference>
<dbReference type="EMBL" id="LAZR01021473">
    <property type="protein sequence ID" value="KKL85205.1"/>
    <property type="molecule type" value="Genomic_DNA"/>
</dbReference>
<organism evidence="2">
    <name type="scientific">marine sediment metagenome</name>
    <dbReference type="NCBI Taxonomy" id="412755"/>
    <lineage>
        <taxon>unclassified sequences</taxon>
        <taxon>metagenomes</taxon>
        <taxon>ecological metagenomes</taxon>
    </lineage>
</organism>
<dbReference type="AlphaFoldDB" id="A0A0F9HU29"/>
<sequence>QRRRAAEQEAAPRGIEKAGPDTSELGDK</sequence>
<feature type="non-terminal residue" evidence="2">
    <location>
        <position position="1"/>
    </location>
</feature>
<name>A0A0F9HU29_9ZZZZ</name>